<dbReference type="Proteomes" id="UP001153709">
    <property type="component" value="Chromosome 3"/>
</dbReference>
<dbReference type="EMBL" id="OU898278">
    <property type="protein sequence ID" value="CAG9830753.1"/>
    <property type="molecule type" value="Genomic_DNA"/>
</dbReference>
<reference evidence="1" key="1">
    <citation type="submission" date="2022-01" db="EMBL/GenBank/DDBJ databases">
        <authorList>
            <person name="King R."/>
        </authorList>
    </citation>
    <scope>NUCLEOTIDE SEQUENCE</scope>
</reference>
<organism evidence="1 2">
    <name type="scientific">Diabrotica balteata</name>
    <name type="common">Banded cucumber beetle</name>
    <dbReference type="NCBI Taxonomy" id="107213"/>
    <lineage>
        <taxon>Eukaryota</taxon>
        <taxon>Metazoa</taxon>
        <taxon>Ecdysozoa</taxon>
        <taxon>Arthropoda</taxon>
        <taxon>Hexapoda</taxon>
        <taxon>Insecta</taxon>
        <taxon>Pterygota</taxon>
        <taxon>Neoptera</taxon>
        <taxon>Endopterygota</taxon>
        <taxon>Coleoptera</taxon>
        <taxon>Polyphaga</taxon>
        <taxon>Cucujiformia</taxon>
        <taxon>Chrysomeloidea</taxon>
        <taxon>Chrysomelidae</taxon>
        <taxon>Galerucinae</taxon>
        <taxon>Diabroticina</taxon>
        <taxon>Diabroticites</taxon>
        <taxon>Diabrotica</taxon>
    </lineage>
</organism>
<keyword evidence="2" id="KW-1185">Reference proteome</keyword>
<sequence>MTETGVFQILLKNEKPEGFNGNVSYSKHQPEAAKIIAKNLTEIIYQSYKRNSCDSRSKRQQILGFINNLCVIPEQHNYDDYMTCALKQLNKNFISIKDADLKNNIASDLKAYTSNIFENSVQQYYLKKVKLKEKKLKAIDNINKRNLESLDKKYHLEVPKKYFFEHNETLIKKLLGSGNTSLTESVYDVKSTYHRDKLVKLAYSMINTKQYDMLNKILSSMLDVSDLNKAEKSLLRYIWSQDYESTHLYIQEYIDMFHFISEQTLIKKATHLIELSDEQDVHQYLSDLENDADIIKLRKICQKDHIYYLKLKSLLYELYCISFCNENVLRLSDIIVF</sequence>
<dbReference type="OrthoDB" id="6703815at2759"/>
<gene>
    <name evidence="1" type="ORF">DIABBA_LOCUS4415</name>
</gene>
<evidence type="ECO:0000313" key="1">
    <source>
        <dbReference type="EMBL" id="CAG9830753.1"/>
    </source>
</evidence>
<accession>A0A9N9SYX4</accession>
<dbReference type="AlphaFoldDB" id="A0A9N9SYX4"/>
<name>A0A9N9SYX4_DIABA</name>
<evidence type="ECO:0000313" key="2">
    <source>
        <dbReference type="Proteomes" id="UP001153709"/>
    </source>
</evidence>
<proteinExistence type="predicted"/>
<protein>
    <submittedName>
        <fullName evidence="1">Uncharacterized protein</fullName>
    </submittedName>
</protein>